<reference evidence="2" key="1">
    <citation type="journal article" date="2019" name="Int. J. Syst. Evol. Microbiol.">
        <title>The Global Catalogue of Microorganisms (GCM) 10K type strain sequencing project: providing services to taxonomists for standard genome sequencing and annotation.</title>
        <authorList>
            <consortium name="The Broad Institute Genomics Platform"/>
            <consortium name="The Broad Institute Genome Sequencing Center for Infectious Disease"/>
            <person name="Wu L."/>
            <person name="Ma J."/>
        </authorList>
    </citation>
    <scope>NUCLEOTIDE SEQUENCE [LARGE SCALE GENOMIC DNA]</scope>
    <source>
        <strain evidence="2">CCUG 58938</strain>
    </source>
</reference>
<gene>
    <name evidence="1" type="ORF">ACFQ21_05095</name>
</gene>
<keyword evidence="2" id="KW-1185">Reference proteome</keyword>
<comment type="caution">
    <text evidence="1">The sequence shown here is derived from an EMBL/GenBank/DDBJ whole genome shotgun (WGS) entry which is preliminary data.</text>
</comment>
<organism evidence="1 2">
    <name type="scientific">Ohtaekwangia kribbensis</name>
    <dbReference type="NCBI Taxonomy" id="688913"/>
    <lineage>
        <taxon>Bacteria</taxon>
        <taxon>Pseudomonadati</taxon>
        <taxon>Bacteroidota</taxon>
        <taxon>Cytophagia</taxon>
        <taxon>Cytophagales</taxon>
        <taxon>Fulvivirgaceae</taxon>
        <taxon>Ohtaekwangia</taxon>
    </lineage>
</organism>
<evidence type="ECO:0000313" key="1">
    <source>
        <dbReference type="EMBL" id="MFD0998669.1"/>
    </source>
</evidence>
<proteinExistence type="predicted"/>
<accession>A0ABW3JXX8</accession>
<dbReference type="EMBL" id="JBHTKA010000001">
    <property type="protein sequence ID" value="MFD0998669.1"/>
    <property type="molecule type" value="Genomic_DNA"/>
</dbReference>
<name>A0ABW3JXX8_9BACT</name>
<dbReference type="RefSeq" id="WP_377575743.1">
    <property type="nucleotide sequence ID" value="NZ_JBHTKA010000001.1"/>
</dbReference>
<dbReference type="Proteomes" id="UP001597112">
    <property type="component" value="Unassembled WGS sequence"/>
</dbReference>
<evidence type="ECO:0000313" key="2">
    <source>
        <dbReference type="Proteomes" id="UP001597112"/>
    </source>
</evidence>
<sequence length="245" mass="28263">MFQFEDNEEGDPIEELINGSGGNYRRLIQLLDSAMNEAFKRHGGEGKIEHQDAILTLQKHCQQQLSLFTDLEREYLLSIAKVCKSRSTYRFKYLYNAQVLYKYMTKSQEFNLVKVVEAGTGRRGTTYAFDYSYCVLNDLPTHYIRQSEKIDKLRSLRSGEWITRVTNINSEIIAQAEIPNKINGEISYLTNGKGFIRGEDENEYFFSAQYIIESDSGKAIWVNKKVRFNPSLLGDSKMATDIEIL</sequence>
<protein>
    <submittedName>
        <fullName evidence="1">Uncharacterized protein</fullName>
    </submittedName>
</protein>